<dbReference type="SUPFAM" id="SSF81301">
    <property type="entry name" value="Nucleotidyltransferase"/>
    <property type="match status" value="1"/>
</dbReference>
<sequence>MKGYAKFYIEKIENFLKSKGAFAEIILIGGLAMEFYGSSRYTTDIDGEIQCSEEIYFELIDFLKNEKLSFNLSENISGWGIIPLPEGYRKRAKTVYETENLRLKILDPLDFIFSKLLRGTEEDFSDIIKIVEKYKISKDEILKRANLIKYPKDPETLFFRKKLQYLISKINHYETR</sequence>
<name>A0A0U9I9B4_9BACT</name>
<dbReference type="EMBL" id="BCNO01000001">
    <property type="protein sequence ID" value="GAQ94454.1"/>
    <property type="molecule type" value="Genomic_DNA"/>
</dbReference>
<proteinExistence type="predicted"/>
<dbReference type="STRING" id="86166.TAGGR_1635"/>
<accession>A0A0U9I9B4</accession>
<dbReference type="Pfam" id="PF19502">
    <property type="entry name" value="DUF6036"/>
    <property type="match status" value="1"/>
</dbReference>
<dbReference type="Proteomes" id="UP000054976">
    <property type="component" value="Unassembled WGS sequence"/>
</dbReference>
<protein>
    <recommendedName>
        <fullName evidence="1">DUF6036 domain-containing protein</fullName>
    </recommendedName>
</protein>
<dbReference type="OrthoDB" id="5405370at2"/>
<dbReference type="InterPro" id="IPR043519">
    <property type="entry name" value="NT_sf"/>
</dbReference>
<comment type="caution">
    <text evidence="2">The sequence shown here is derived from an EMBL/GenBank/DDBJ whole genome shotgun (WGS) entry which is preliminary data.</text>
</comment>
<organism evidence="2 3">
    <name type="scientific">Thermodesulfovibrio aggregans</name>
    <dbReference type="NCBI Taxonomy" id="86166"/>
    <lineage>
        <taxon>Bacteria</taxon>
        <taxon>Pseudomonadati</taxon>
        <taxon>Nitrospirota</taxon>
        <taxon>Thermodesulfovibrionia</taxon>
        <taxon>Thermodesulfovibrionales</taxon>
        <taxon>Thermodesulfovibrionaceae</taxon>
        <taxon>Thermodesulfovibrio</taxon>
    </lineage>
</organism>
<dbReference type="AlphaFoldDB" id="A0A0U9I9B4"/>
<evidence type="ECO:0000313" key="2">
    <source>
        <dbReference type="EMBL" id="GAQ94454.1"/>
    </source>
</evidence>
<reference evidence="3" key="1">
    <citation type="submission" date="2016-01" db="EMBL/GenBank/DDBJ databases">
        <title>Draft genome sequence of Thermodesulfovibrio aggregans strain TGE-P1.</title>
        <authorList>
            <person name="Sekiguchi Y."/>
            <person name="Ohashi A."/>
            <person name="Matsuura N."/>
            <person name="Tourlousse M.D."/>
        </authorList>
    </citation>
    <scope>NUCLEOTIDE SEQUENCE [LARGE SCALE GENOMIC DNA]</scope>
    <source>
        <strain evidence="3">TGE-P1</strain>
    </source>
</reference>
<evidence type="ECO:0000259" key="1">
    <source>
        <dbReference type="Pfam" id="PF19502"/>
    </source>
</evidence>
<keyword evidence="3" id="KW-1185">Reference proteome</keyword>
<dbReference type="InterPro" id="IPR045792">
    <property type="entry name" value="DUF6036"/>
</dbReference>
<dbReference type="RefSeq" id="WP_059175906.1">
    <property type="nucleotide sequence ID" value="NZ_BCNO01000001.1"/>
</dbReference>
<feature type="domain" description="DUF6036" evidence="1">
    <location>
        <begin position="11"/>
        <end position="137"/>
    </location>
</feature>
<evidence type="ECO:0000313" key="3">
    <source>
        <dbReference type="Proteomes" id="UP000054976"/>
    </source>
</evidence>
<gene>
    <name evidence="2" type="ORF">TAGGR_1635</name>
</gene>